<sequence length="337" mass="37992">MAGNHRRVYVFSHPRSCSHLFYHILSGHPAFQATKPLTCVSAYFHGIDSQAPSCHQSRNLESPEGEAGAKVSWQITLNELQSGVADAETKGKWFLTTDHSHHLMSSTVINAQLPAGRESQPVPVVQDEMLDISTRTIIPEIFQDLLALAAHANPTLLPDRFFFSFTPIILIRHPARVIPSYLRVQRRQGYEGFGDLSVAASFTWERMVFDSFRSYEESLARAEGRSVNMPIVVDGGKFVDDPRSQMKKLCDVLRLDEAQIRYTWDQPGLTRNTPAAAAFEGIFSHSTGISSNPNPEKPLNLEEEMEGWVKEWDEPTARIIAEKVKNAMDVYEYLLQF</sequence>
<gene>
    <name evidence="1" type="ORF">V5O48_009631</name>
</gene>
<evidence type="ECO:0000313" key="2">
    <source>
        <dbReference type="Proteomes" id="UP001465976"/>
    </source>
</evidence>
<evidence type="ECO:0000313" key="1">
    <source>
        <dbReference type="EMBL" id="KAL0572341.1"/>
    </source>
</evidence>
<dbReference type="Gene3D" id="3.40.50.300">
    <property type="entry name" value="P-loop containing nucleotide triphosphate hydrolases"/>
    <property type="match status" value="1"/>
</dbReference>
<name>A0ABR3FB56_9AGAR</name>
<comment type="caution">
    <text evidence="1">The sequence shown here is derived from an EMBL/GenBank/DDBJ whole genome shotgun (WGS) entry which is preliminary data.</text>
</comment>
<evidence type="ECO:0008006" key="3">
    <source>
        <dbReference type="Google" id="ProtNLM"/>
    </source>
</evidence>
<dbReference type="Proteomes" id="UP001465976">
    <property type="component" value="Unassembled WGS sequence"/>
</dbReference>
<dbReference type="Pfam" id="PF13469">
    <property type="entry name" value="Sulfotransfer_3"/>
    <property type="match status" value="1"/>
</dbReference>
<dbReference type="PANTHER" id="PTHR48312:SF1">
    <property type="entry name" value="SULFOTRANSFERASE"/>
    <property type="match status" value="1"/>
</dbReference>
<dbReference type="PANTHER" id="PTHR48312">
    <property type="match status" value="1"/>
</dbReference>
<accession>A0ABR3FB56</accession>
<dbReference type="InterPro" id="IPR027417">
    <property type="entry name" value="P-loop_NTPase"/>
</dbReference>
<feature type="non-terminal residue" evidence="1">
    <location>
        <position position="337"/>
    </location>
</feature>
<keyword evidence="2" id="KW-1185">Reference proteome</keyword>
<dbReference type="EMBL" id="JBAHYK010000642">
    <property type="protein sequence ID" value="KAL0572341.1"/>
    <property type="molecule type" value="Genomic_DNA"/>
</dbReference>
<dbReference type="SUPFAM" id="SSF52540">
    <property type="entry name" value="P-loop containing nucleoside triphosphate hydrolases"/>
    <property type="match status" value="1"/>
</dbReference>
<organism evidence="1 2">
    <name type="scientific">Marasmius crinis-equi</name>
    <dbReference type="NCBI Taxonomy" id="585013"/>
    <lineage>
        <taxon>Eukaryota</taxon>
        <taxon>Fungi</taxon>
        <taxon>Dikarya</taxon>
        <taxon>Basidiomycota</taxon>
        <taxon>Agaricomycotina</taxon>
        <taxon>Agaricomycetes</taxon>
        <taxon>Agaricomycetidae</taxon>
        <taxon>Agaricales</taxon>
        <taxon>Marasmiineae</taxon>
        <taxon>Marasmiaceae</taxon>
        <taxon>Marasmius</taxon>
    </lineage>
</organism>
<protein>
    <recommendedName>
        <fullName evidence="3">Sulfotransferase</fullName>
    </recommendedName>
</protein>
<reference evidence="1 2" key="1">
    <citation type="submission" date="2024-02" db="EMBL/GenBank/DDBJ databases">
        <title>A draft genome for the cacao thread blight pathogen Marasmius crinis-equi.</title>
        <authorList>
            <person name="Cohen S.P."/>
            <person name="Baruah I.K."/>
            <person name="Amoako-Attah I."/>
            <person name="Bukari Y."/>
            <person name="Meinhardt L.W."/>
            <person name="Bailey B.A."/>
        </authorList>
    </citation>
    <scope>NUCLEOTIDE SEQUENCE [LARGE SCALE GENOMIC DNA]</scope>
    <source>
        <strain evidence="1 2">GH-76</strain>
    </source>
</reference>
<proteinExistence type="predicted"/>